<dbReference type="RefSeq" id="WP_212993672.1">
    <property type="nucleotide sequence ID" value="NZ_BAABEA010000049.1"/>
</dbReference>
<dbReference type="AlphaFoldDB" id="A0A919SVT1"/>
<dbReference type="InterPro" id="IPR036249">
    <property type="entry name" value="Thioredoxin-like_sf"/>
</dbReference>
<name>A0A919SVT1_9ACTN</name>
<evidence type="ECO:0000256" key="1">
    <source>
        <dbReference type="SAM" id="Phobius"/>
    </source>
</evidence>
<keyword evidence="3" id="KW-1185">Reference proteome</keyword>
<comment type="caution">
    <text evidence="2">The sequence shown here is derived from an EMBL/GenBank/DDBJ whole genome shotgun (WGS) entry which is preliminary data.</text>
</comment>
<feature type="transmembrane region" description="Helical" evidence="1">
    <location>
        <begin position="6"/>
        <end position="23"/>
    </location>
</feature>
<organism evidence="2 3">
    <name type="scientific">Actinoplanes auranticolor</name>
    <dbReference type="NCBI Taxonomy" id="47988"/>
    <lineage>
        <taxon>Bacteria</taxon>
        <taxon>Bacillati</taxon>
        <taxon>Actinomycetota</taxon>
        <taxon>Actinomycetes</taxon>
        <taxon>Micromonosporales</taxon>
        <taxon>Micromonosporaceae</taxon>
        <taxon>Actinoplanes</taxon>
    </lineage>
</organism>
<keyword evidence="1" id="KW-0472">Membrane</keyword>
<dbReference type="EMBL" id="BOQL01000071">
    <property type="protein sequence ID" value="GIM77963.1"/>
    <property type="molecule type" value="Genomic_DNA"/>
</dbReference>
<reference evidence="2" key="1">
    <citation type="submission" date="2021-03" db="EMBL/GenBank/DDBJ databases">
        <title>Whole genome shotgun sequence of Actinoplanes auranticolor NBRC 12245.</title>
        <authorList>
            <person name="Komaki H."/>
            <person name="Tamura T."/>
        </authorList>
    </citation>
    <scope>NUCLEOTIDE SEQUENCE</scope>
    <source>
        <strain evidence="2">NBRC 12245</strain>
    </source>
</reference>
<gene>
    <name evidence="2" type="ORF">Aau02nite_78530</name>
</gene>
<accession>A0A919SVT1</accession>
<keyword evidence="1" id="KW-1133">Transmembrane helix</keyword>
<protein>
    <recommendedName>
        <fullName evidence="4">Thioredoxin domain-containing protein</fullName>
    </recommendedName>
</protein>
<dbReference type="Proteomes" id="UP000681340">
    <property type="component" value="Unassembled WGS sequence"/>
</dbReference>
<sequence length="187" mass="20783">MDFLWIVVAILSVIIVICVLALVDQYQTLELIRATLKLEDNPSPIPFADDGSIRPSLIGLPPDLDEQPHLALLFLSVSCTTCRSIAEGLRRQDWQHVWIVLQQAHSEEEGRLWLDGMKVPINRATVDVDESVARAVGIETVPSVILYRSGEAFLAQTLPSFRQLQPLLAPRKTTSPLPVVKEGTIQL</sequence>
<keyword evidence="1" id="KW-0812">Transmembrane</keyword>
<dbReference type="SUPFAM" id="SSF52833">
    <property type="entry name" value="Thioredoxin-like"/>
    <property type="match status" value="1"/>
</dbReference>
<evidence type="ECO:0000313" key="2">
    <source>
        <dbReference type="EMBL" id="GIM77963.1"/>
    </source>
</evidence>
<proteinExistence type="predicted"/>
<evidence type="ECO:0008006" key="4">
    <source>
        <dbReference type="Google" id="ProtNLM"/>
    </source>
</evidence>
<evidence type="ECO:0000313" key="3">
    <source>
        <dbReference type="Proteomes" id="UP000681340"/>
    </source>
</evidence>